<sequence>MAGPRLPPYLTPELVEEILLRVSPEDPAILVRASLACKPWRRLLCDPAFRRRYLAFHRRTPPLLGFLHYRWRVARASRDDVCLVLVVWEPATGKRKWLPKLPTRCSRYTVAVLCALHGHGCDHLECCGGAFFAVLVQSGVIGRSVRVHLYSSEAGSWSTSPDLLSGFVVDSNWSTIIGNDIYFVSTFGSWDQILRYSLGNNRICFLQAPAADKFLGHFFLVPMEDGSLGFGTIGATRRLCLWSRNVDPDVVAEAGWVHRRTIDIELCKSIPISVMYDVQVVGSADDFGIIFVATVDGVFTIDLKSSRAKKVGETMACFKIFPFMTFYTPDSRLS</sequence>
<reference evidence="4" key="2">
    <citation type="journal article" date="2018" name="Plant J.">
        <title>The Sorghum bicolor reference genome: improved assembly, gene annotations, a transcriptome atlas, and signatures of genome organization.</title>
        <authorList>
            <person name="McCormick R.F."/>
            <person name="Truong S.K."/>
            <person name="Sreedasyam A."/>
            <person name="Jenkins J."/>
            <person name="Shu S."/>
            <person name="Sims D."/>
            <person name="Kennedy M."/>
            <person name="Amirebrahimi M."/>
            <person name="Weers B.D."/>
            <person name="McKinley B."/>
            <person name="Mattison A."/>
            <person name="Morishige D.T."/>
            <person name="Grimwood J."/>
            <person name="Schmutz J."/>
            <person name="Mullet J.E."/>
        </authorList>
    </citation>
    <scope>NUCLEOTIDE SEQUENCE [LARGE SCALE GENOMIC DNA]</scope>
    <source>
        <strain evidence="4">cv. BTx623</strain>
    </source>
</reference>
<evidence type="ECO:0000259" key="2">
    <source>
        <dbReference type="Pfam" id="PF23635"/>
    </source>
</evidence>
<dbReference type="PANTHER" id="PTHR32133:SF314">
    <property type="entry name" value="F-BOX DOMAIN-CONTAINING PROTEIN"/>
    <property type="match status" value="1"/>
</dbReference>
<dbReference type="InParanoid" id="A0A1W0W1V1"/>
<feature type="domain" description="F-box" evidence="1">
    <location>
        <begin position="10"/>
        <end position="51"/>
    </location>
</feature>
<dbReference type="SUPFAM" id="SSF50965">
    <property type="entry name" value="Galactose oxidase, central domain"/>
    <property type="match status" value="1"/>
</dbReference>
<dbReference type="InterPro" id="IPR056594">
    <property type="entry name" value="AT5G49610-like_b-prop"/>
</dbReference>
<protein>
    <submittedName>
        <fullName evidence="3">Uncharacterized protein</fullName>
    </submittedName>
</protein>
<dbReference type="Gramene" id="OQU88374">
    <property type="protein sequence ID" value="OQU88374"/>
    <property type="gene ID" value="SORBI_3002G019750"/>
</dbReference>
<feature type="domain" description="F-box protein AT5G49610-like beta-propeller" evidence="2">
    <location>
        <begin position="95"/>
        <end position="329"/>
    </location>
</feature>
<dbReference type="Pfam" id="PF23635">
    <property type="entry name" value="Beta-prop_AT5G49610-like"/>
    <property type="match status" value="1"/>
</dbReference>
<keyword evidence="4" id="KW-1185">Reference proteome</keyword>
<accession>A0A1W0W1V1</accession>
<evidence type="ECO:0000313" key="4">
    <source>
        <dbReference type="Proteomes" id="UP000000768"/>
    </source>
</evidence>
<proteinExistence type="predicted"/>
<reference evidence="3 4" key="1">
    <citation type="journal article" date="2009" name="Nature">
        <title>The Sorghum bicolor genome and the diversification of grasses.</title>
        <authorList>
            <person name="Paterson A.H."/>
            <person name="Bowers J.E."/>
            <person name="Bruggmann R."/>
            <person name="Dubchak I."/>
            <person name="Grimwood J."/>
            <person name="Gundlach H."/>
            <person name="Haberer G."/>
            <person name="Hellsten U."/>
            <person name="Mitros T."/>
            <person name="Poliakov A."/>
            <person name="Schmutz J."/>
            <person name="Spannagl M."/>
            <person name="Tang H."/>
            <person name="Wang X."/>
            <person name="Wicker T."/>
            <person name="Bharti A.K."/>
            <person name="Chapman J."/>
            <person name="Feltus F.A."/>
            <person name="Gowik U."/>
            <person name="Grigoriev I.V."/>
            <person name="Lyons E."/>
            <person name="Maher C.A."/>
            <person name="Martis M."/>
            <person name="Narechania A."/>
            <person name="Otillar R.P."/>
            <person name="Penning B.W."/>
            <person name="Salamov A.A."/>
            <person name="Wang Y."/>
            <person name="Zhang L."/>
            <person name="Carpita N.C."/>
            <person name="Freeling M."/>
            <person name="Gingle A.R."/>
            <person name="Hash C.T."/>
            <person name="Keller B."/>
            <person name="Klein P."/>
            <person name="Kresovich S."/>
            <person name="McCann M.C."/>
            <person name="Ming R."/>
            <person name="Peterson D.G."/>
            <person name="Mehboob-ur-Rahman"/>
            <person name="Ware D."/>
            <person name="Westhoff P."/>
            <person name="Mayer K.F."/>
            <person name="Messing J."/>
            <person name="Rokhsar D.S."/>
        </authorList>
    </citation>
    <scope>NUCLEOTIDE SEQUENCE [LARGE SCALE GENOMIC DNA]</scope>
    <source>
        <strain evidence="4">cv. BTx623</strain>
    </source>
</reference>
<dbReference type="AlphaFoldDB" id="A0A1W0W1V1"/>
<dbReference type="PANTHER" id="PTHR32133">
    <property type="entry name" value="OS07G0120400 PROTEIN"/>
    <property type="match status" value="1"/>
</dbReference>
<dbReference type="SUPFAM" id="SSF81383">
    <property type="entry name" value="F-box domain"/>
    <property type="match status" value="1"/>
</dbReference>
<gene>
    <name evidence="3" type="ORF">SORBI_3002G019750</name>
</gene>
<evidence type="ECO:0000259" key="1">
    <source>
        <dbReference type="Pfam" id="PF00646"/>
    </source>
</evidence>
<dbReference type="Proteomes" id="UP000000768">
    <property type="component" value="Chromosome 2"/>
</dbReference>
<dbReference type="InterPro" id="IPR036047">
    <property type="entry name" value="F-box-like_dom_sf"/>
</dbReference>
<dbReference type="EMBL" id="CM000761">
    <property type="protein sequence ID" value="OQU88374.1"/>
    <property type="molecule type" value="Genomic_DNA"/>
</dbReference>
<dbReference type="Pfam" id="PF00646">
    <property type="entry name" value="F-box"/>
    <property type="match status" value="1"/>
</dbReference>
<organism evidence="3 4">
    <name type="scientific">Sorghum bicolor</name>
    <name type="common">Sorghum</name>
    <name type="synonym">Sorghum vulgare</name>
    <dbReference type="NCBI Taxonomy" id="4558"/>
    <lineage>
        <taxon>Eukaryota</taxon>
        <taxon>Viridiplantae</taxon>
        <taxon>Streptophyta</taxon>
        <taxon>Embryophyta</taxon>
        <taxon>Tracheophyta</taxon>
        <taxon>Spermatophyta</taxon>
        <taxon>Magnoliopsida</taxon>
        <taxon>Liliopsida</taxon>
        <taxon>Poales</taxon>
        <taxon>Poaceae</taxon>
        <taxon>PACMAD clade</taxon>
        <taxon>Panicoideae</taxon>
        <taxon>Andropogonodae</taxon>
        <taxon>Andropogoneae</taxon>
        <taxon>Sorghinae</taxon>
        <taxon>Sorghum</taxon>
    </lineage>
</organism>
<evidence type="ECO:0000313" key="3">
    <source>
        <dbReference type="EMBL" id="OQU88374.1"/>
    </source>
</evidence>
<dbReference type="InterPro" id="IPR011043">
    <property type="entry name" value="Gal_Oxase/kelch_b-propeller"/>
</dbReference>
<dbReference type="InterPro" id="IPR001810">
    <property type="entry name" value="F-box_dom"/>
</dbReference>
<name>A0A1W0W1V1_SORBI</name>